<evidence type="ECO:0000256" key="3">
    <source>
        <dbReference type="ARBA" id="ARBA00022827"/>
    </source>
</evidence>
<organism evidence="6 7">
    <name type="scientific">Pelagibacterium nitratireducens</name>
    <dbReference type="NCBI Taxonomy" id="1046114"/>
    <lineage>
        <taxon>Bacteria</taxon>
        <taxon>Pseudomonadati</taxon>
        <taxon>Pseudomonadota</taxon>
        <taxon>Alphaproteobacteria</taxon>
        <taxon>Hyphomicrobiales</taxon>
        <taxon>Devosiaceae</taxon>
        <taxon>Pelagibacterium</taxon>
    </lineage>
</organism>
<dbReference type="Pfam" id="PF05199">
    <property type="entry name" value="GMC_oxred_C"/>
    <property type="match status" value="1"/>
</dbReference>
<evidence type="ECO:0000313" key="7">
    <source>
        <dbReference type="Proteomes" id="UP001369958"/>
    </source>
</evidence>
<dbReference type="RefSeq" id="WP_338608624.1">
    <property type="nucleotide sequence ID" value="NZ_CP146275.1"/>
</dbReference>
<dbReference type="PANTHER" id="PTHR46056:SF12">
    <property type="entry name" value="LONG-CHAIN-ALCOHOL OXIDASE"/>
    <property type="match status" value="1"/>
</dbReference>
<dbReference type="PIRSF" id="PIRSF000137">
    <property type="entry name" value="Alcohol_oxidase"/>
    <property type="match status" value="1"/>
</dbReference>
<evidence type="ECO:0000313" key="6">
    <source>
        <dbReference type="EMBL" id="WWT33197.1"/>
    </source>
</evidence>
<evidence type="ECO:0000259" key="5">
    <source>
        <dbReference type="PROSITE" id="PS51379"/>
    </source>
</evidence>
<evidence type="ECO:0000256" key="1">
    <source>
        <dbReference type="ARBA" id="ARBA00010790"/>
    </source>
</evidence>
<keyword evidence="7" id="KW-1185">Reference proteome</keyword>
<dbReference type="InterPro" id="IPR012132">
    <property type="entry name" value="GMC_OxRdtase"/>
</dbReference>
<dbReference type="EMBL" id="CP146275">
    <property type="protein sequence ID" value="WWT33197.1"/>
    <property type="molecule type" value="Genomic_DNA"/>
</dbReference>
<dbReference type="Proteomes" id="UP001369958">
    <property type="component" value="Chromosome"/>
</dbReference>
<dbReference type="InterPro" id="IPR007867">
    <property type="entry name" value="GMC_OxRtase_C"/>
</dbReference>
<dbReference type="Gene3D" id="3.50.50.60">
    <property type="entry name" value="FAD/NAD(P)-binding domain"/>
    <property type="match status" value="2"/>
</dbReference>
<dbReference type="InterPro" id="IPR000172">
    <property type="entry name" value="GMC_OxRdtase_N"/>
</dbReference>
<protein>
    <submittedName>
        <fullName evidence="6">GMC family oxidoreductase</fullName>
    </submittedName>
</protein>
<dbReference type="InterPro" id="IPR036188">
    <property type="entry name" value="FAD/NAD-bd_sf"/>
</dbReference>
<keyword evidence="4" id="KW-0560">Oxidoreductase</keyword>
<sequence length="680" mass="73519">MQVSREDLIRVLAAIAPDPVLGAVPMNAVDYVQAMLAGEGARWRPAIADGIWQFAEAAQDLSDEGVNTLIESIADEDWFVTLARWVAEAIYSNPANGGNPEARAWKEVGYRHGLPEGPDGPFPKSLVNEPSRDMADSYDAIVVGAGAGGGIVAAQLALAGRKVLLVERGQRLDYANSGHRDHLRNHRHPVYGHNTGPDRRDGLRVLVRPDGTEAVVEPHTIEFGNNAACIGSGTLIYGGLAWRFHPDDFRMASKYGVPEGSSLIDWPIGYDDLEPWYEMAEQEIGVCGPEGPLPHEPWRSRSLPMPSLPRYGSARVLERGGQALGFETFSPPVLVNSVPRDGRGACIECGTCVGFPCPSDAKNGTQNTVLPRALATGNLSIVAETTAERVVTDSAGQVIGVLLAWNEDGATKRQYIGADIVVLSAGAIETARLLLLSANDRNPNGLGNTSGHLGRHLQGHTYPTAFGLFDEDVYAQRGPGVTIATTAFAHDNPDVVGGAMLADDFIIPPVIFWDQALPPELPRWGQAPHDFMRKNYHRVTQIKGPVHEVPTPDCMVSLDPVLKDRWGRPVARLSGVVHSETQRTAQFLLERAKEWLIASGATQVWGHVPPPRLSAYQHQAGTCRMGSDSRQSVTDSYGRVWGHDNLFVADASLHPTNGGFNPVLTVMALAFRSADHILSL</sequence>
<feature type="domain" description="4Fe-4S ferredoxin-type" evidence="5">
    <location>
        <begin position="336"/>
        <end position="367"/>
    </location>
</feature>
<reference evidence="6 7" key="1">
    <citation type="submission" date="2024-02" db="EMBL/GenBank/DDBJ databases">
        <title>Complete genome sequence of Pelagibacterium nitratireducens ZH15.</title>
        <authorList>
            <person name="Zhao L.H."/>
        </authorList>
    </citation>
    <scope>NUCLEOTIDE SEQUENCE [LARGE SCALE GENOMIC DNA]</scope>
    <source>
        <strain evidence="6 7">ZH15</strain>
    </source>
</reference>
<comment type="similarity">
    <text evidence="1">Belongs to the GMC oxidoreductase family.</text>
</comment>
<name>A0ABZ2I098_9HYPH</name>
<evidence type="ECO:0000256" key="4">
    <source>
        <dbReference type="ARBA" id="ARBA00023002"/>
    </source>
</evidence>
<gene>
    <name evidence="6" type="ORF">V6617_01625</name>
</gene>
<dbReference type="InterPro" id="IPR017896">
    <property type="entry name" value="4Fe4S_Fe-S-bd"/>
</dbReference>
<dbReference type="SUPFAM" id="SSF51905">
    <property type="entry name" value="FAD/NAD(P)-binding domain"/>
    <property type="match status" value="1"/>
</dbReference>
<dbReference type="PROSITE" id="PS51379">
    <property type="entry name" value="4FE4S_FER_2"/>
    <property type="match status" value="1"/>
</dbReference>
<dbReference type="PANTHER" id="PTHR46056">
    <property type="entry name" value="LONG-CHAIN-ALCOHOL OXIDASE"/>
    <property type="match status" value="1"/>
</dbReference>
<keyword evidence="3" id="KW-0274">FAD</keyword>
<proteinExistence type="inferred from homology"/>
<accession>A0ABZ2I098</accession>
<keyword evidence="2" id="KW-0285">Flavoprotein</keyword>
<dbReference type="Pfam" id="PF13450">
    <property type="entry name" value="NAD_binding_8"/>
    <property type="match status" value="1"/>
</dbReference>
<dbReference type="Pfam" id="PF00732">
    <property type="entry name" value="GMC_oxred_N"/>
    <property type="match status" value="1"/>
</dbReference>
<evidence type="ECO:0000256" key="2">
    <source>
        <dbReference type="ARBA" id="ARBA00022630"/>
    </source>
</evidence>